<dbReference type="InterPro" id="IPR036866">
    <property type="entry name" value="RibonucZ/Hydroxyglut_hydro"/>
</dbReference>
<dbReference type="SUPFAM" id="SSF56281">
    <property type="entry name" value="Metallo-hydrolase/oxidoreductase"/>
    <property type="match status" value="1"/>
</dbReference>
<organism evidence="1 2">
    <name type="scientific">Candidatus Wallbacteria bacterium GWC2_49_35</name>
    <dbReference type="NCBI Taxonomy" id="1817813"/>
    <lineage>
        <taxon>Bacteria</taxon>
        <taxon>Candidatus Walliibacteriota</taxon>
    </lineage>
</organism>
<proteinExistence type="predicted"/>
<dbReference type="Gene3D" id="3.60.15.10">
    <property type="entry name" value="Ribonuclease Z/Hydroxyacylglutathione hydrolase-like"/>
    <property type="match status" value="1"/>
</dbReference>
<accession>A0A1F7WD66</accession>
<reference evidence="1 2" key="1">
    <citation type="journal article" date="2016" name="Nat. Commun.">
        <title>Thousands of microbial genomes shed light on interconnected biogeochemical processes in an aquifer system.</title>
        <authorList>
            <person name="Anantharaman K."/>
            <person name="Brown C.T."/>
            <person name="Hug L.A."/>
            <person name="Sharon I."/>
            <person name="Castelle C.J."/>
            <person name="Probst A.J."/>
            <person name="Thomas B.C."/>
            <person name="Singh A."/>
            <person name="Wilkins M.J."/>
            <person name="Karaoz U."/>
            <person name="Brodie E.L."/>
            <person name="Williams K.H."/>
            <person name="Hubbard S.S."/>
            <person name="Banfield J.F."/>
        </authorList>
    </citation>
    <scope>NUCLEOTIDE SEQUENCE [LARGE SCALE GENOMIC DNA]</scope>
</reference>
<dbReference type="Pfam" id="PF13483">
    <property type="entry name" value="Lactamase_B_3"/>
    <property type="match status" value="1"/>
</dbReference>
<dbReference type="AlphaFoldDB" id="A0A1F7WD66"/>
<dbReference type="PANTHER" id="PTHR39189:SF1">
    <property type="entry name" value="UPF0173 METAL-DEPENDENT HYDROLASE YTKL"/>
    <property type="match status" value="1"/>
</dbReference>
<sequence length="203" mass="22802">MFLIEFESVKILFDPYSDIGYPLPLRPVSCDICVLSHKHADHSNLNIVGGAYTLKDSEGVSNVCGVNLKLIKSFHDRKMGADRGINHISVFEYDGVRFAHLGDLGAYDAALLKSLGRIDVLMIPVGGYYTIDAYDAWEIVRSLNPKIIIPMHYKTEKLDPRIPIDTVDKFISGRSNLTYFEGGSCEIKLNDLPKEESIYLFKL</sequence>
<dbReference type="PANTHER" id="PTHR39189">
    <property type="entry name" value="UPF0173 METAL-DEPENDENT HYDROLASE YTKL"/>
    <property type="match status" value="1"/>
</dbReference>
<evidence type="ECO:0008006" key="3">
    <source>
        <dbReference type="Google" id="ProtNLM"/>
    </source>
</evidence>
<comment type="caution">
    <text evidence="1">The sequence shown here is derived from an EMBL/GenBank/DDBJ whole genome shotgun (WGS) entry which is preliminary data.</text>
</comment>
<dbReference type="STRING" id="1817813.A2008_07835"/>
<name>A0A1F7WD66_9BACT</name>
<evidence type="ECO:0000313" key="1">
    <source>
        <dbReference type="EMBL" id="OGM00776.1"/>
    </source>
</evidence>
<evidence type="ECO:0000313" key="2">
    <source>
        <dbReference type="Proteomes" id="UP000178735"/>
    </source>
</evidence>
<dbReference type="EMBL" id="MGFH01000251">
    <property type="protein sequence ID" value="OGM00776.1"/>
    <property type="molecule type" value="Genomic_DNA"/>
</dbReference>
<gene>
    <name evidence="1" type="ORF">A2008_07835</name>
</gene>
<dbReference type="Proteomes" id="UP000178735">
    <property type="component" value="Unassembled WGS sequence"/>
</dbReference>
<protein>
    <recommendedName>
        <fullName evidence="3">MBL fold metallo-hydrolase</fullName>
    </recommendedName>
</protein>